<feature type="region of interest" description="Disordered" evidence="2">
    <location>
        <begin position="400"/>
        <end position="493"/>
    </location>
</feature>
<dbReference type="EMBL" id="JBFMKM010000003">
    <property type="protein sequence ID" value="KAL1311109.1"/>
    <property type="molecule type" value="Genomic_DNA"/>
</dbReference>
<sequence length="721" mass="76094">MAKIDQLEPLLQSLQALKPPGASKTKIAAITTLCVENVQSESVIAQRLYRHLKRTPGTHKLGVLYVVDSVTRQWLDKAHSAKQDVSGSSAPDGTFASGVHKITELLPALIDDLLQNAPPDHKAKVENLIQIWERGNTFPAKVLADLKKKLAEPASALHVPSSTPPGSPSMNTLVSLGLKQPLKQTTASQPAAVAAPTQTPASAPAQPDASSILAALAGLQPMPAAVTPVQQPAQRMAPISQPPPPPAPPANTTAASGAPDLAALLAGIAQPQQTPQPAPAAQFAPPPQQMYQQPYQAAAPANLPAPIVPRQQFQPYYQPPTPVQTQASAAPGPLDALASLLPPHVLSNPTILNQVLSLLQGLQQEGIPQEQWGAVIVALFPPPQNTPVAASTPATWGAAAQDNYAGNTTNPYGGYRERSRERGRGRSRSPDSRAPKSANRRPSPVYGTYDASIANAQSEDLASHSADKRGRGRGGRNYRQRTPPGARNGFQDVPQAAAVPGPKWTDIDPTLPPGHLKVLSRTLFVGGATGTEAELRAIFARFGQVQTCIANEDKRHAFVKMATRNDAVAAKSAMETMRDPDVLSKARQTKWGVGFGPRECCDYATGISVIPIDTLTDADHKWMLTAEFGGTGGRPIESGLVVEEPDIEIGAGVSSKAMSRRVGPDGGNRRARGGGGGGQGRFRQPEPARESPRPDPVTIPPPPPVPGFGFNFAMPGMPQFP</sequence>
<feature type="region of interest" description="Disordered" evidence="2">
    <location>
        <begin position="228"/>
        <end position="256"/>
    </location>
</feature>
<organism evidence="5 6">
    <name type="scientific">Neodothiora populina</name>
    <dbReference type="NCBI Taxonomy" id="2781224"/>
    <lineage>
        <taxon>Eukaryota</taxon>
        <taxon>Fungi</taxon>
        <taxon>Dikarya</taxon>
        <taxon>Ascomycota</taxon>
        <taxon>Pezizomycotina</taxon>
        <taxon>Dothideomycetes</taxon>
        <taxon>Dothideomycetidae</taxon>
        <taxon>Dothideales</taxon>
        <taxon>Dothioraceae</taxon>
        <taxon>Neodothiora</taxon>
    </lineage>
</organism>
<name>A0ABR3PPI9_9PEZI</name>
<evidence type="ECO:0000313" key="5">
    <source>
        <dbReference type="EMBL" id="KAL1311109.1"/>
    </source>
</evidence>
<evidence type="ECO:0000313" key="6">
    <source>
        <dbReference type="Proteomes" id="UP001562354"/>
    </source>
</evidence>
<dbReference type="SMART" id="SM00582">
    <property type="entry name" value="RPR"/>
    <property type="match status" value="1"/>
</dbReference>
<dbReference type="Pfam" id="PF00076">
    <property type="entry name" value="RRM_1"/>
    <property type="match status" value="1"/>
</dbReference>
<evidence type="ECO:0000259" key="4">
    <source>
        <dbReference type="PROSITE" id="PS51391"/>
    </source>
</evidence>
<evidence type="ECO:0000256" key="1">
    <source>
        <dbReference type="PROSITE-ProRule" id="PRU00176"/>
    </source>
</evidence>
<evidence type="ECO:0000256" key="2">
    <source>
        <dbReference type="SAM" id="MobiDB-lite"/>
    </source>
</evidence>
<dbReference type="InterPro" id="IPR006569">
    <property type="entry name" value="CID_dom"/>
</dbReference>
<dbReference type="Pfam" id="PF21380">
    <property type="entry name" value="Nrd1-Seb1_dom2"/>
    <property type="match status" value="1"/>
</dbReference>
<dbReference type="Gene3D" id="3.30.70.330">
    <property type="match status" value="1"/>
</dbReference>
<feature type="compositionally biased region" description="Basic and acidic residues" evidence="2">
    <location>
        <begin position="683"/>
        <end position="693"/>
    </location>
</feature>
<dbReference type="PROSITE" id="PS50102">
    <property type="entry name" value="RRM"/>
    <property type="match status" value="1"/>
</dbReference>
<comment type="caution">
    <text evidence="5">The sequence shown here is derived from an EMBL/GenBank/DDBJ whole genome shotgun (WGS) entry which is preliminary data.</text>
</comment>
<protein>
    <submittedName>
        <fullName evidence="5">Uncharacterized protein</fullName>
    </submittedName>
</protein>
<dbReference type="InterPro" id="IPR012677">
    <property type="entry name" value="Nucleotide-bd_a/b_plait_sf"/>
</dbReference>
<feature type="compositionally biased region" description="Pro residues" evidence="2">
    <location>
        <begin position="240"/>
        <end position="249"/>
    </location>
</feature>
<feature type="compositionally biased region" description="Low complexity" evidence="2">
    <location>
        <begin position="184"/>
        <end position="207"/>
    </location>
</feature>
<dbReference type="PROSITE" id="PS51391">
    <property type="entry name" value="CID"/>
    <property type="match status" value="1"/>
</dbReference>
<proteinExistence type="predicted"/>
<keyword evidence="6" id="KW-1185">Reference proteome</keyword>
<accession>A0ABR3PPI9</accession>
<dbReference type="Proteomes" id="UP001562354">
    <property type="component" value="Unassembled WGS sequence"/>
</dbReference>
<feature type="region of interest" description="Disordered" evidence="2">
    <location>
        <begin position="651"/>
        <end position="721"/>
    </location>
</feature>
<gene>
    <name evidence="5" type="ORF">AAFC00_001314</name>
</gene>
<dbReference type="SUPFAM" id="SSF54928">
    <property type="entry name" value="RNA-binding domain, RBD"/>
    <property type="match status" value="1"/>
</dbReference>
<feature type="domain" description="CID" evidence="4">
    <location>
        <begin position="1"/>
        <end position="154"/>
    </location>
</feature>
<feature type="compositionally biased region" description="Basic residues" evidence="2">
    <location>
        <begin position="470"/>
        <end position="479"/>
    </location>
</feature>
<evidence type="ECO:0000259" key="3">
    <source>
        <dbReference type="PROSITE" id="PS50102"/>
    </source>
</evidence>
<feature type="region of interest" description="Disordered" evidence="2">
    <location>
        <begin position="183"/>
        <end position="207"/>
    </location>
</feature>
<dbReference type="CDD" id="cd16984">
    <property type="entry name" value="CID_Nrd1_like"/>
    <property type="match status" value="1"/>
</dbReference>
<dbReference type="GeneID" id="95975017"/>
<reference evidence="5 6" key="1">
    <citation type="submission" date="2024-07" db="EMBL/GenBank/DDBJ databases">
        <title>Draft sequence of the Neodothiora populina.</title>
        <authorList>
            <person name="Drown D.D."/>
            <person name="Schuette U.S."/>
            <person name="Buechlein A.B."/>
            <person name="Rusch D.R."/>
            <person name="Winton L.W."/>
            <person name="Adams G.A."/>
        </authorList>
    </citation>
    <scope>NUCLEOTIDE SEQUENCE [LARGE SCALE GENOMIC DNA]</scope>
    <source>
        <strain evidence="5 6">CPC 39397</strain>
    </source>
</reference>
<dbReference type="RefSeq" id="XP_069203958.1">
    <property type="nucleotide sequence ID" value="XM_069340489.1"/>
</dbReference>
<dbReference type="Gene3D" id="1.25.40.90">
    <property type="match status" value="1"/>
</dbReference>
<keyword evidence="1" id="KW-0694">RNA-binding</keyword>
<dbReference type="InterPro" id="IPR008942">
    <property type="entry name" value="ENTH_VHS"/>
</dbReference>
<feature type="compositionally biased region" description="Basic and acidic residues" evidence="2">
    <location>
        <begin position="415"/>
        <end position="434"/>
    </location>
</feature>
<dbReference type="SUPFAM" id="SSF48464">
    <property type="entry name" value="ENTH/VHS domain"/>
    <property type="match status" value="1"/>
</dbReference>
<dbReference type="InterPro" id="IPR035979">
    <property type="entry name" value="RBD_domain_sf"/>
</dbReference>
<feature type="compositionally biased region" description="Pro residues" evidence="2">
    <location>
        <begin position="694"/>
        <end position="706"/>
    </location>
</feature>
<dbReference type="InterPro" id="IPR000504">
    <property type="entry name" value="RRM_dom"/>
</dbReference>
<dbReference type="Pfam" id="PF04818">
    <property type="entry name" value="CID"/>
    <property type="match status" value="1"/>
</dbReference>
<feature type="domain" description="RRM" evidence="3">
    <location>
        <begin position="521"/>
        <end position="590"/>
    </location>
</feature>
<dbReference type="InterPro" id="IPR048892">
    <property type="entry name" value="Nrd1_Seb1_dom2"/>
</dbReference>